<dbReference type="PANTHER" id="PTHR43433">
    <property type="entry name" value="HYDROLASE, ALPHA/BETA FOLD FAMILY PROTEIN"/>
    <property type="match status" value="1"/>
</dbReference>
<dbReference type="EMBL" id="FWXR01000001">
    <property type="protein sequence ID" value="SMC35563.1"/>
    <property type="molecule type" value="Genomic_DNA"/>
</dbReference>
<evidence type="ECO:0000256" key="1">
    <source>
        <dbReference type="ARBA" id="ARBA00038128"/>
    </source>
</evidence>
<evidence type="ECO:0000259" key="2">
    <source>
        <dbReference type="Pfam" id="PF00561"/>
    </source>
</evidence>
<dbReference type="OrthoDB" id="9779853at2"/>
<protein>
    <submittedName>
        <fullName evidence="3">Pimeloyl-ACP methyl ester carboxylesterase</fullName>
    </submittedName>
</protein>
<evidence type="ECO:0000313" key="3">
    <source>
        <dbReference type="EMBL" id="SMC35563.1"/>
    </source>
</evidence>
<dbReference type="InterPro" id="IPR000639">
    <property type="entry name" value="Epox_hydrolase-like"/>
</dbReference>
<dbReference type="PRINTS" id="PR00412">
    <property type="entry name" value="EPOXHYDRLASE"/>
</dbReference>
<keyword evidence="4" id="KW-1185">Reference proteome</keyword>
<sequence>MPFVTTRDDVNLYYKDWGQGRPVVLVHGWPLNADMWDYTAHELADRGFRAIAYDRRGFGRSDQPGSGYDYDTLADDLADLLTHLELSNATLVGFSMGGGEVARYMKRHKAERLAKVVLVSAVTPYLAQDESNPDGVDPSIFDGFISELKKDRPAFLASFGKQFYGASMLSTSPSSDYLDWTQSMALKGSLRATIECVNAFGRTDFRDDMKAFTVPTLVIHGDKDQTVPLAASAKRAAEMIPASTLHVYEGAPHGLHFTEQERLVDDLATFARG</sequence>
<evidence type="ECO:0000313" key="4">
    <source>
        <dbReference type="Proteomes" id="UP000192656"/>
    </source>
</evidence>
<dbReference type="Proteomes" id="UP000192656">
    <property type="component" value="Unassembled WGS sequence"/>
</dbReference>
<dbReference type="STRING" id="937218.SAMN06297251_101317"/>
<dbReference type="InterPro" id="IPR000073">
    <property type="entry name" value="AB_hydrolase_1"/>
</dbReference>
<dbReference type="RefSeq" id="WP_084408198.1">
    <property type="nucleotide sequence ID" value="NZ_FWXR01000001.1"/>
</dbReference>
<accession>A0A1W1YHE0</accession>
<dbReference type="Pfam" id="PF00561">
    <property type="entry name" value="Abhydrolase_1"/>
    <property type="match status" value="1"/>
</dbReference>
<dbReference type="SUPFAM" id="SSF53474">
    <property type="entry name" value="alpha/beta-Hydrolases"/>
    <property type="match status" value="1"/>
</dbReference>
<dbReference type="AlphaFoldDB" id="A0A1W1YHE0"/>
<organism evidence="3 4">
    <name type="scientific">Fulvimarina manganoxydans</name>
    <dbReference type="NCBI Taxonomy" id="937218"/>
    <lineage>
        <taxon>Bacteria</taxon>
        <taxon>Pseudomonadati</taxon>
        <taxon>Pseudomonadota</taxon>
        <taxon>Alphaproteobacteria</taxon>
        <taxon>Hyphomicrobiales</taxon>
        <taxon>Aurantimonadaceae</taxon>
        <taxon>Fulvimarina</taxon>
    </lineage>
</organism>
<comment type="similarity">
    <text evidence="1">Belongs to the AB hydrolase superfamily. Bacterial non-heme haloperoxidase / perhydrolase family.</text>
</comment>
<dbReference type="PANTHER" id="PTHR43433:SF4">
    <property type="entry name" value="NON-HEME CHLOROPEROXIDASE-RELATED"/>
    <property type="match status" value="1"/>
</dbReference>
<reference evidence="3 4" key="1">
    <citation type="submission" date="2017-04" db="EMBL/GenBank/DDBJ databases">
        <authorList>
            <person name="Afonso C.L."/>
            <person name="Miller P.J."/>
            <person name="Scott M.A."/>
            <person name="Spackman E."/>
            <person name="Goraichik I."/>
            <person name="Dimitrov K.M."/>
            <person name="Suarez D.L."/>
            <person name="Swayne D.E."/>
        </authorList>
    </citation>
    <scope>NUCLEOTIDE SEQUENCE [LARGE SCALE GENOMIC DNA]</scope>
    <source>
        <strain evidence="3 4">CGMCC 1.10972</strain>
    </source>
</reference>
<proteinExistence type="inferred from homology"/>
<dbReference type="FunFam" id="3.40.50.1820:FF:000205">
    <property type="entry name" value="Non-haem bromoperoxidase BPO-A2"/>
    <property type="match status" value="1"/>
</dbReference>
<gene>
    <name evidence="3" type="ORF">SAMN06297251_101317</name>
</gene>
<name>A0A1W1YHE0_9HYPH</name>
<dbReference type="GO" id="GO:0003824">
    <property type="term" value="F:catalytic activity"/>
    <property type="evidence" value="ECO:0007669"/>
    <property type="project" value="InterPro"/>
</dbReference>
<dbReference type="Gene3D" id="3.40.50.1820">
    <property type="entry name" value="alpha/beta hydrolase"/>
    <property type="match status" value="1"/>
</dbReference>
<dbReference type="PRINTS" id="PR00111">
    <property type="entry name" value="ABHYDROLASE"/>
</dbReference>
<feature type="domain" description="AB hydrolase-1" evidence="2">
    <location>
        <begin position="22"/>
        <end position="259"/>
    </location>
</feature>
<dbReference type="InterPro" id="IPR029058">
    <property type="entry name" value="AB_hydrolase_fold"/>
</dbReference>
<dbReference type="InterPro" id="IPR050471">
    <property type="entry name" value="AB_hydrolase"/>
</dbReference>